<sequence>MRGGGVRGHRRMRPPSLAHPASDDETPDPSPVRPAWANDIPNTPDYVVAGRSDAAAPRAAAVTPPGVSPPGRQGVDESTVGSVVMHDLSDDGPTPPWKGLQRPETESRLTGRATGSTVTGLTTSARHAAMHRARQAVLKLDVSTQVALPSSDAERAYKKAADAMVAEVEEELEAVTAERDAARRELQWYKGELGNKSVLLQEARDAASALRAEVSQLRRQLHDASSTTGSLPVPGARDSQPPEVPPAWWAVARRQLLDDLHRANST</sequence>
<feature type="region of interest" description="Disordered" evidence="1">
    <location>
        <begin position="219"/>
        <end position="244"/>
    </location>
</feature>
<dbReference type="AlphaFoldDB" id="A0A7S1PKX9"/>
<organism evidence="2">
    <name type="scientific">Neobodo designis</name>
    <name type="common">Flagellated protozoan</name>
    <name type="synonym">Bodo designis</name>
    <dbReference type="NCBI Taxonomy" id="312471"/>
    <lineage>
        <taxon>Eukaryota</taxon>
        <taxon>Discoba</taxon>
        <taxon>Euglenozoa</taxon>
        <taxon>Kinetoplastea</taxon>
        <taxon>Metakinetoplastina</taxon>
        <taxon>Neobodonida</taxon>
        <taxon>Neobodo</taxon>
    </lineage>
</organism>
<evidence type="ECO:0000256" key="1">
    <source>
        <dbReference type="SAM" id="MobiDB-lite"/>
    </source>
</evidence>
<feature type="region of interest" description="Disordered" evidence="1">
    <location>
        <begin position="1"/>
        <end position="116"/>
    </location>
</feature>
<accession>A0A7S1PKX9</accession>
<gene>
    <name evidence="2" type="ORF">NDES1114_LOCUS723</name>
</gene>
<protein>
    <submittedName>
        <fullName evidence="2">Uncharacterized protein</fullName>
    </submittedName>
</protein>
<proteinExistence type="predicted"/>
<name>A0A7S1PKX9_NEODS</name>
<dbReference type="EMBL" id="HBGF01001035">
    <property type="protein sequence ID" value="CAD9088960.1"/>
    <property type="molecule type" value="Transcribed_RNA"/>
</dbReference>
<feature type="compositionally biased region" description="Low complexity" evidence="1">
    <location>
        <begin position="48"/>
        <end position="65"/>
    </location>
</feature>
<evidence type="ECO:0000313" key="2">
    <source>
        <dbReference type="EMBL" id="CAD9088960.1"/>
    </source>
</evidence>
<reference evidence="2" key="1">
    <citation type="submission" date="2021-01" db="EMBL/GenBank/DDBJ databases">
        <authorList>
            <person name="Corre E."/>
            <person name="Pelletier E."/>
            <person name="Niang G."/>
            <person name="Scheremetjew M."/>
            <person name="Finn R."/>
            <person name="Kale V."/>
            <person name="Holt S."/>
            <person name="Cochrane G."/>
            <person name="Meng A."/>
            <person name="Brown T."/>
            <person name="Cohen L."/>
        </authorList>
    </citation>
    <scope>NUCLEOTIDE SEQUENCE</scope>
    <source>
        <strain evidence="2">CCAP 1951/1</strain>
    </source>
</reference>